<sequence>MTAFTQKLLFVSLCLLSMMATAQYTETINTNNPGLSQGAFAVGKGVAQIEGNLSIEQNNMICNDMKEIIPD</sequence>
<comment type="caution">
    <text evidence="2">The sequence shown here is derived from an EMBL/GenBank/DDBJ whole genome shotgun (WGS) entry which is preliminary data.</text>
</comment>
<accession>A0A081DGH2</accession>
<organism evidence="2 3">
    <name type="scientific">Nonlabens ulvanivorans</name>
    <name type="common">Persicivirga ulvanivorans</name>
    <dbReference type="NCBI Taxonomy" id="906888"/>
    <lineage>
        <taxon>Bacteria</taxon>
        <taxon>Pseudomonadati</taxon>
        <taxon>Bacteroidota</taxon>
        <taxon>Flavobacteriia</taxon>
        <taxon>Flavobacteriales</taxon>
        <taxon>Flavobacteriaceae</taxon>
        <taxon>Nonlabens</taxon>
    </lineage>
</organism>
<feature type="chain" id="PRO_5001756701" evidence="1">
    <location>
        <begin position="23"/>
        <end position="71"/>
    </location>
</feature>
<name>A0A081DGH2_NONUL</name>
<evidence type="ECO:0000313" key="2">
    <source>
        <dbReference type="EMBL" id="GAK78018.1"/>
    </source>
</evidence>
<evidence type="ECO:0000256" key="1">
    <source>
        <dbReference type="SAM" id="SignalP"/>
    </source>
</evidence>
<dbReference type="Proteomes" id="UP000028980">
    <property type="component" value="Unassembled WGS sequence"/>
</dbReference>
<dbReference type="AlphaFoldDB" id="A0A081DGH2"/>
<evidence type="ECO:0000313" key="3">
    <source>
        <dbReference type="Proteomes" id="UP000028980"/>
    </source>
</evidence>
<reference evidence="2 3" key="1">
    <citation type="journal article" date="2014" name="Genome Announc.">
        <title>Draft Genome Sequences of Marine Flavobacterium Nonlabens Strains NR17, NR24, NR27, NR32, NR33, and Ara13.</title>
        <authorList>
            <person name="Nakanishi M."/>
            <person name="Meirelles P."/>
            <person name="Suzuki R."/>
            <person name="Takatani N."/>
            <person name="Mino S."/>
            <person name="Suda W."/>
            <person name="Oshima K."/>
            <person name="Hattori M."/>
            <person name="Ohkuma M."/>
            <person name="Hosokawa M."/>
            <person name="Miyashita K."/>
            <person name="Thompson F.L."/>
            <person name="Niwa A."/>
            <person name="Sawabe T."/>
            <person name="Sawabe T."/>
        </authorList>
    </citation>
    <scope>NUCLEOTIDE SEQUENCE [LARGE SCALE GENOMIC DNA]</scope>
    <source>
        <strain evidence="3">JCM19296</strain>
    </source>
</reference>
<protein>
    <submittedName>
        <fullName evidence="2">Uncharacterized protein</fullName>
    </submittedName>
</protein>
<dbReference type="EMBL" id="BBLG01000018">
    <property type="protein sequence ID" value="GAK78018.1"/>
    <property type="molecule type" value="Genomic_DNA"/>
</dbReference>
<keyword evidence="1" id="KW-0732">Signal</keyword>
<gene>
    <name evidence="2" type="ORF">JCM19296_3627</name>
</gene>
<feature type="signal peptide" evidence="1">
    <location>
        <begin position="1"/>
        <end position="22"/>
    </location>
</feature>
<proteinExistence type="predicted"/>